<dbReference type="InParanoid" id="D8TZM5"/>
<keyword evidence="2" id="KW-1185">Reference proteome</keyword>
<evidence type="ECO:0000313" key="1">
    <source>
        <dbReference type="EMBL" id="EFJ47040.1"/>
    </source>
</evidence>
<dbReference type="KEGG" id="vcn:VOLCADRAFT_92426"/>
<accession>D8TZM5</accession>
<protein>
    <submittedName>
        <fullName evidence="1">Uncharacterized protein</fullName>
    </submittedName>
</protein>
<dbReference type="Proteomes" id="UP000001058">
    <property type="component" value="Unassembled WGS sequence"/>
</dbReference>
<sequence length="235" mass="25876">MLRFEKSKRIMSVEIGKLLRKKLPWRIGFSTAVDLTIITRSGPRFYRCFPRPVGFSPKSLASCSSYGNLKATAARCYIDDSLHAHQHEGALLQWQERVPTDLDNAAFLASGKKCSLGPEQREERWLGAVVDTAKGALFVSEGERLAVQRTVGAALAAFDAGSSLPGVRCGGPFRHTAFTLLSHSVGKCFGAFTARYLSGWVVEEVKAWSYNHRRPMSVCQSPKNCSPSTIIFCSI</sequence>
<dbReference type="GeneID" id="9616018"/>
<gene>
    <name evidence="1" type="ORF">VOLCADRAFT_92426</name>
</gene>
<reference evidence="1 2" key="1">
    <citation type="journal article" date="2010" name="Science">
        <title>Genomic analysis of organismal complexity in the multicellular green alga Volvox carteri.</title>
        <authorList>
            <person name="Prochnik S.E."/>
            <person name="Umen J."/>
            <person name="Nedelcu A.M."/>
            <person name="Hallmann A."/>
            <person name="Miller S.M."/>
            <person name="Nishii I."/>
            <person name="Ferris P."/>
            <person name="Kuo A."/>
            <person name="Mitros T."/>
            <person name="Fritz-Laylin L.K."/>
            <person name="Hellsten U."/>
            <person name="Chapman J."/>
            <person name="Simakov O."/>
            <person name="Rensing S.A."/>
            <person name="Terry A."/>
            <person name="Pangilinan J."/>
            <person name="Kapitonov V."/>
            <person name="Jurka J."/>
            <person name="Salamov A."/>
            <person name="Shapiro H."/>
            <person name="Schmutz J."/>
            <person name="Grimwood J."/>
            <person name="Lindquist E."/>
            <person name="Lucas S."/>
            <person name="Grigoriev I.V."/>
            <person name="Schmitt R."/>
            <person name="Kirk D."/>
            <person name="Rokhsar D.S."/>
        </authorList>
    </citation>
    <scope>NUCLEOTIDE SEQUENCE [LARGE SCALE GENOMIC DNA]</scope>
    <source>
        <strain evidence="2">f. Nagariensis / Eve</strain>
    </source>
</reference>
<evidence type="ECO:0000313" key="2">
    <source>
        <dbReference type="Proteomes" id="UP000001058"/>
    </source>
</evidence>
<dbReference type="EMBL" id="GL378347">
    <property type="protein sequence ID" value="EFJ47040.1"/>
    <property type="molecule type" value="Genomic_DNA"/>
</dbReference>
<name>D8TZM5_VOLCA</name>
<dbReference type="RefSeq" id="XP_002951935.1">
    <property type="nucleotide sequence ID" value="XM_002951889.1"/>
</dbReference>
<proteinExistence type="predicted"/>
<dbReference type="AlphaFoldDB" id="D8TZM5"/>
<organism evidence="2">
    <name type="scientific">Volvox carteri f. nagariensis</name>
    <dbReference type="NCBI Taxonomy" id="3068"/>
    <lineage>
        <taxon>Eukaryota</taxon>
        <taxon>Viridiplantae</taxon>
        <taxon>Chlorophyta</taxon>
        <taxon>core chlorophytes</taxon>
        <taxon>Chlorophyceae</taxon>
        <taxon>CS clade</taxon>
        <taxon>Chlamydomonadales</taxon>
        <taxon>Volvocaceae</taxon>
        <taxon>Volvox</taxon>
    </lineage>
</organism>